<dbReference type="InterPro" id="IPR023393">
    <property type="entry name" value="START-like_dom_sf"/>
</dbReference>
<dbReference type="InterPro" id="IPR013538">
    <property type="entry name" value="ASHA1/2-like_C"/>
</dbReference>
<comment type="similarity">
    <text evidence="1">Belongs to the AHA1 family.</text>
</comment>
<proteinExistence type="inferred from homology"/>
<comment type="caution">
    <text evidence="3">The sequence shown here is derived from an EMBL/GenBank/DDBJ whole genome shotgun (WGS) entry which is preliminary data.</text>
</comment>
<reference evidence="4" key="1">
    <citation type="submission" date="2023-07" db="EMBL/GenBank/DDBJ databases">
        <title>Description of three actinobacteria isolated from air of manufacturing shop in a pharmaceutical factory.</title>
        <authorList>
            <person name="Zhang D.-F."/>
        </authorList>
    </citation>
    <scope>NUCLEOTIDE SEQUENCE [LARGE SCALE GENOMIC DNA]</scope>
    <source>
        <strain evidence="4">CCTCC AB 2011122</strain>
    </source>
</reference>
<organism evidence="3 4">
    <name type="scientific">Agromyces indicus</name>
    <dbReference type="NCBI Taxonomy" id="758919"/>
    <lineage>
        <taxon>Bacteria</taxon>
        <taxon>Bacillati</taxon>
        <taxon>Actinomycetota</taxon>
        <taxon>Actinomycetes</taxon>
        <taxon>Micrococcales</taxon>
        <taxon>Microbacteriaceae</taxon>
        <taxon>Agromyces</taxon>
    </lineage>
</organism>
<dbReference type="Gene3D" id="3.30.530.20">
    <property type="match status" value="1"/>
</dbReference>
<sequence>MTTETRNPVTITAPEGLPYIDIERVFDAPVSAVFAAHRDPELVRQWLGPDGYEMRIERWDYRTQGGYRYVHTDPEGNDWAFNGTFHTVRENEFAVHTFEFEGVPDVVAVESMTFEDLGDGRTRLRGHSVYPSLEARDGMVQSGMERGVSEGFARLDALLAAEV</sequence>
<gene>
    <name evidence="3" type="ORF">RH861_11540</name>
</gene>
<evidence type="ECO:0000259" key="2">
    <source>
        <dbReference type="Pfam" id="PF08327"/>
    </source>
</evidence>
<keyword evidence="4" id="KW-1185">Reference proteome</keyword>
<accession>A0ABU1FML1</accession>
<dbReference type="RefSeq" id="WP_310521079.1">
    <property type="nucleotide sequence ID" value="NZ_BAABBS010000001.1"/>
</dbReference>
<feature type="domain" description="Activator of Hsp90 ATPase homologue 1/2-like C-terminal" evidence="2">
    <location>
        <begin position="27"/>
        <end position="159"/>
    </location>
</feature>
<protein>
    <submittedName>
        <fullName evidence="3">SRPBCC family protein</fullName>
    </submittedName>
</protein>
<dbReference type="Proteomes" id="UP001260072">
    <property type="component" value="Unassembled WGS sequence"/>
</dbReference>
<evidence type="ECO:0000313" key="4">
    <source>
        <dbReference type="Proteomes" id="UP001260072"/>
    </source>
</evidence>
<evidence type="ECO:0000256" key="1">
    <source>
        <dbReference type="ARBA" id="ARBA00006817"/>
    </source>
</evidence>
<name>A0ABU1FML1_9MICO</name>
<dbReference type="EMBL" id="JAVKGS010000003">
    <property type="protein sequence ID" value="MDR5692691.1"/>
    <property type="molecule type" value="Genomic_DNA"/>
</dbReference>
<dbReference type="SUPFAM" id="SSF55961">
    <property type="entry name" value="Bet v1-like"/>
    <property type="match status" value="1"/>
</dbReference>
<dbReference type="Pfam" id="PF08327">
    <property type="entry name" value="AHSA1"/>
    <property type="match status" value="1"/>
</dbReference>
<evidence type="ECO:0000313" key="3">
    <source>
        <dbReference type="EMBL" id="MDR5692691.1"/>
    </source>
</evidence>
<dbReference type="CDD" id="cd07826">
    <property type="entry name" value="SRPBCC_CalC_Aha1-like_9"/>
    <property type="match status" value="1"/>
</dbReference>